<evidence type="ECO:0000313" key="2">
    <source>
        <dbReference type="Proteomes" id="UP001595755"/>
    </source>
</evidence>
<proteinExistence type="predicted"/>
<gene>
    <name evidence="1" type="ORF">ACFO1S_27675</name>
</gene>
<accession>A0ABV8SL81</accession>
<dbReference type="InterPro" id="IPR029787">
    <property type="entry name" value="Nucleotide_cyclase"/>
</dbReference>
<keyword evidence="2" id="KW-1185">Reference proteome</keyword>
<name>A0ABV8SL81_9BACL</name>
<dbReference type="SUPFAM" id="SSF55073">
    <property type="entry name" value="Nucleotide cyclase"/>
    <property type="match status" value="1"/>
</dbReference>
<evidence type="ECO:0000313" key="1">
    <source>
        <dbReference type="EMBL" id="MFC4307209.1"/>
    </source>
</evidence>
<protein>
    <recommendedName>
        <fullName evidence="3">Adenylate/guanylate cyclase domain-containing protein</fullName>
    </recommendedName>
</protein>
<organism evidence="1 2">
    <name type="scientific">Cohnella boryungensis</name>
    <dbReference type="NCBI Taxonomy" id="768479"/>
    <lineage>
        <taxon>Bacteria</taxon>
        <taxon>Bacillati</taxon>
        <taxon>Bacillota</taxon>
        <taxon>Bacilli</taxon>
        <taxon>Bacillales</taxon>
        <taxon>Paenibacillaceae</taxon>
        <taxon>Cohnella</taxon>
    </lineage>
</organism>
<dbReference type="RefSeq" id="WP_204602952.1">
    <property type="nucleotide sequence ID" value="NZ_JBHSED010000074.1"/>
</dbReference>
<dbReference type="EMBL" id="JBHSED010000074">
    <property type="protein sequence ID" value="MFC4307209.1"/>
    <property type="molecule type" value="Genomic_DNA"/>
</dbReference>
<comment type="caution">
    <text evidence="1">The sequence shown here is derived from an EMBL/GenBank/DDBJ whole genome shotgun (WGS) entry which is preliminary data.</text>
</comment>
<dbReference type="Gene3D" id="3.30.70.1230">
    <property type="entry name" value="Nucleotide cyclase"/>
    <property type="match status" value="1"/>
</dbReference>
<dbReference type="Proteomes" id="UP001595755">
    <property type="component" value="Unassembled WGS sequence"/>
</dbReference>
<evidence type="ECO:0008006" key="3">
    <source>
        <dbReference type="Google" id="ProtNLM"/>
    </source>
</evidence>
<reference evidence="2" key="1">
    <citation type="journal article" date="2019" name="Int. J. Syst. Evol. Microbiol.">
        <title>The Global Catalogue of Microorganisms (GCM) 10K type strain sequencing project: providing services to taxonomists for standard genome sequencing and annotation.</title>
        <authorList>
            <consortium name="The Broad Institute Genomics Platform"/>
            <consortium name="The Broad Institute Genome Sequencing Center for Infectious Disease"/>
            <person name="Wu L."/>
            <person name="Ma J."/>
        </authorList>
    </citation>
    <scope>NUCLEOTIDE SEQUENCE [LARGE SCALE GENOMIC DNA]</scope>
    <source>
        <strain evidence="2">CGMCC 4.1641</strain>
    </source>
</reference>
<sequence>MHQAESARTTYEQLMEQTKLILQRKSEPSEHSPTEDDYAVLHLTVEASGAGVRGEDLALAQLGVVRFVTVMTQIVSGWGGKLIEASQHSYTAIFPMSVPDAASRCCLCGIQILNAIDTAINPSFTEEGLDLALQGGVGISMGAVFGFETGLNLPADSLYYGEAMGNAVEYANMAYGYVIVDKVVKEHFERSATEFKASFKPYRHHEWVGYRFDVG</sequence>